<proteinExistence type="predicted"/>
<dbReference type="RefSeq" id="WP_199484038.1">
    <property type="nucleotide sequence ID" value="NZ_BALE01000009.1"/>
</dbReference>
<dbReference type="Proteomes" id="UP000032679">
    <property type="component" value="Unassembled WGS sequence"/>
</dbReference>
<dbReference type="EMBL" id="BALE01000009">
    <property type="protein sequence ID" value="GAN53326.1"/>
    <property type="molecule type" value="Genomic_DNA"/>
</dbReference>
<dbReference type="AlphaFoldDB" id="A0A0D6MIL5"/>
<accession>A0A0D6MIL5</accession>
<dbReference type="STRING" id="1231623.Tasa_009_121"/>
<organism evidence="1 2">
    <name type="scientific">Tanticharoenia sakaeratensis NBRC 103193</name>
    <dbReference type="NCBI Taxonomy" id="1231623"/>
    <lineage>
        <taxon>Bacteria</taxon>
        <taxon>Pseudomonadati</taxon>
        <taxon>Pseudomonadota</taxon>
        <taxon>Alphaproteobacteria</taxon>
        <taxon>Acetobacterales</taxon>
        <taxon>Acetobacteraceae</taxon>
        <taxon>Tanticharoenia</taxon>
    </lineage>
</organism>
<sequence>MPLTTSGTAACSSCKFFDAEGGNTALGLCRYNPPISQPTGETAGVWPKVNAMDWCGHFEPATT</sequence>
<evidence type="ECO:0000313" key="2">
    <source>
        <dbReference type="Proteomes" id="UP000032679"/>
    </source>
</evidence>
<name>A0A0D6MIL5_9PROT</name>
<protein>
    <submittedName>
        <fullName evidence="1">Uncharacterized protein</fullName>
    </submittedName>
</protein>
<evidence type="ECO:0000313" key="1">
    <source>
        <dbReference type="EMBL" id="GAN53326.1"/>
    </source>
</evidence>
<gene>
    <name evidence="1" type="ORF">Tasa_009_121</name>
</gene>
<comment type="caution">
    <text evidence="1">The sequence shown here is derived from an EMBL/GenBank/DDBJ whole genome shotgun (WGS) entry which is preliminary data.</text>
</comment>
<keyword evidence="2" id="KW-1185">Reference proteome</keyword>
<reference evidence="1 2" key="1">
    <citation type="submission" date="2012-10" db="EMBL/GenBank/DDBJ databases">
        <title>Genome sequencing of Tanticharoenia sakaeratensis NBRC 103193.</title>
        <authorList>
            <person name="Azuma Y."/>
            <person name="Hadano H."/>
            <person name="Hirakawa H."/>
            <person name="Matsushita K."/>
        </authorList>
    </citation>
    <scope>NUCLEOTIDE SEQUENCE [LARGE SCALE GENOMIC DNA]</scope>
    <source>
        <strain evidence="1 2">NBRC 103193</strain>
    </source>
</reference>